<proteinExistence type="inferred from homology"/>
<evidence type="ECO:0000259" key="7">
    <source>
        <dbReference type="Pfam" id="PF07980"/>
    </source>
</evidence>
<gene>
    <name evidence="9" type="ORF">APR41_01405</name>
</gene>
<dbReference type="InterPro" id="IPR011990">
    <property type="entry name" value="TPR-like_helical_dom_sf"/>
</dbReference>
<dbReference type="Pfam" id="PF07980">
    <property type="entry name" value="SusD_RagB"/>
    <property type="match status" value="1"/>
</dbReference>
<evidence type="ECO:0000256" key="2">
    <source>
        <dbReference type="ARBA" id="ARBA00006275"/>
    </source>
</evidence>
<evidence type="ECO:0000313" key="9">
    <source>
        <dbReference type="EMBL" id="PKD21670.1"/>
    </source>
</evidence>
<dbReference type="GO" id="GO:0009279">
    <property type="term" value="C:cell outer membrane"/>
    <property type="evidence" value="ECO:0007669"/>
    <property type="project" value="UniProtKB-SubCell"/>
</dbReference>
<dbReference type="InterPro" id="IPR012944">
    <property type="entry name" value="SusD_RagB_dom"/>
</dbReference>
<dbReference type="AlphaFoldDB" id="A0A2N0U3T0"/>
<reference evidence="9 10" key="1">
    <citation type="submission" date="2015-10" db="EMBL/GenBank/DDBJ databases">
        <title>Draft genome sequence of Salegentibacter salinarum KCTC 12975.</title>
        <authorList>
            <person name="Lin W."/>
            <person name="Zheng Q."/>
        </authorList>
    </citation>
    <scope>NUCLEOTIDE SEQUENCE [LARGE SCALE GENOMIC DNA]</scope>
    <source>
        <strain evidence="9 10">KCTC 12975</strain>
    </source>
</reference>
<dbReference type="Proteomes" id="UP000232673">
    <property type="component" value="Unassembled WGS sequence"/>
</dbReference>
<feature type="chain" id="PRO_5015007028" evidence="6">
    <location>
        <begin position="20"/>
        <end position="529"/>
    </location>
</feature>
<sequence length="529" mass="59556">MKRIYFYSIISLLILSAGACTDEFLEAEQLTEVNDENFYSTPSDAYSALVGCYDGLQRASGGVAGLSYPVASMVLSDNFYGGTGNADGYGFQAVDEFDISRSPVDANLYETLWVSYYQAIYRCNVLINKMDQIDWSEDPELRATYESEARTIRAYLYFQMVKLWGNVPLLTEATTENLPQADPEEVYTVIAEDLAFASENLPNQSYTAVEAGRITKWAAKSMLARVYLYYTGYYGQSDLVGLVSQQDALQHLEDVISSSGHGLLPDYANLWPAASLENFAGENNEEIVFSVKHTYTSDYNGNTDGNHWMVMLGMREFTHYPYANGWGITVSDKIYDAFDENDTRQEASIIAIEEEEIPFDKVDSQREYTGYYTKKYTPMANEDGGSVVIDLGGEDFQIGQFQDFYVIRYADVLLMAAELGSQNAQDYFDQVRERAYQDDFSSITVNLERIQEERRLEFALEGIRYWDLLRRGVDEAAEVISEDRTLLSGGNEVNKTISASNVLATEGLQQIPNNQITLSDGTLIQNPGW</sequence>
<dbReference type="SUPFAM" id="SSF48452">
    <property type="entry name" value="TPR-like"/>
    <property type="match status" value="1"/>
</dbReference>
<keyword evidence="3 6" id="KW-0732">Signal</keyword>
<evidence type="ECO:0000256" key="3">
    <source>
        <dbReference type="ARBA" id="ARBA00022729"/>
    </source>
</evidence>
<feature type="signal peptide" evidence="6">
    <location>
        <begin position="1"/>
        <end position="19"/>
    </location>
</feature>
<dbReference type="PROSITE" id="PS51257">
    <property type="entry name" value="PROKAR_LIPOPROTEIN"/>
    <property type="match status" value="1"/>
</dbReference>
<evidence type="ECO:0000256" key="4">
    <source>
        <dbReference type="ARBA" id="ARBA00023136"/>
    </source>
</evidence>
<dbReference type="Gene3D" id="1.25.40.390">
    <property type="match status" value="1"/>
</dbReference>
<feature type="domain" description="RagB/SusD" evidence="7">
    <location>
        <begin position="329"/>
        <end position="529"/>
    </location>
</feature>
<dbReference type="InterPro" id="IPR033985">
    <property type="entry name" value="SusD-like_N"/>
</dbReference>
<dbReference type="Pfam" id="PF14322">
    <property type="entry name" value="SusD-like_3"/>
    <property type="match status" value="1"/>
</dbReference>
<feature type="domain" description="SusD-like N-terminal" evidence="8">
    <location>
        <begin position="105"/>
        <end position="228"/>
    </location>
</feature>
<dbReference type="EMBL" id="LKTS01000001">
    <property type="protein sequence ID" value="PKD21670.1"/>
    <property type="molecule type" value="Genomic_DNA"/>
</dbReference>
<keyword evidence="10" id="KW-1185">Reference proteome</keyword>
<accession>A0A2N0U3T0</accession>
<dbReference type="CDD" id="cd08977">
    <property type="entry name" value="SusD"/>
    <property type="match status" value="1"/>
</dbReference>
<dbReference type="OrthoDB" id="5694214at2"/>
<dbReference type="STRING" id="447422.SAMN05660903_00282"/>
<evidence type="ECO:0000256" key="1">
    <source>
        <dbReference type="ARBA" id="ARBA00004442"/>
    </source>
</evidence>
<keyword evidence="5" id="KW-0998">Cell outer membrane</keyword>
<comment type="similarity">
    <text evidence="2">Belongs to the SusD family.</text>
</comment>
<keyword evidence="4" id="KW-0472">Membrane</keyword>
<evidence type="ECO:0000256" key="6">
    <source>
        <dbReference type="SAM" id="SignalP"/>
    </source>
</evidence>
<organism evidence="9 10">
    <name type="scientific">Salegentibacter salinarum</name>
    <dbReference type="NCBI Taxonomy" id="447422"/>
    <lineage>
        <taxon>Bacteria</taxon>
        <taxon>Pseudomonadati</taxon>
        <taxon>Bacteroidota</taxon>
        <taxon>Flavobacteriia</taxon>
        <taxon>Flavobacteriales</taxon>
        <taxon>Flavobacteriaceae</taxon>
        <taxon>Salegentibacter</taxon>
    </lineage>
</organism>
<evidence type="ECO:0000313" key="10">
    <source>
        <dbReference type="Proteomes" id="UP000232673"/>
    </source>
</evidence>
<evidence type="ECO:0000256" key="5">
    <source>
        <dbReference type="ARBA" id="ARBA00023237"/>
    </source>
</evidence>
<comment type="caution">
    <text evidence="9">The sequence shown here is derived from an EMBL/GenBank/DDBJ whole genome shotgun (WGS) entry which is preliminary data.</text>
</comment>
<protein>
    <submittedName>
        <fullName evidence="9">Carbohydrate-binding protein SusD</fullName>
    </submittedName>
</protein>
<dbReference type="RefSeq" id="WP_079711445.1">
    <property type="nucleotide sequence ID" value="NZ_FUZC01000001.1"/>
</dbReference>
<name>A0A2N0U3T0_9FLAO</name>
<comment type="subcellular location">
    <subcellularLocation>
        <location evidence="1">Cell outer membrane</location>
    </subcellularLocation>
</comment>
<evidence type="ECO:0000259" key="8">
    <source>
        <dbReference type="Pfam" id="PF14322"/>
    </source>
</evidence>